<accession>A0A1R2B6Y2</accession>
<reference evidence="2 3" key="1">
    <citation type="submission" date="2016-11" db="EMBL/GenBank/DDBJ databases">
        <title>The macronuclear genome of Stentor coeruleus: a giant cell with tiny introns.</title>
        <authorList>
            <person name="Slabodnick M."/>
            <person name="Ruby J.G."/>
            <person name="Reiff S.B."/>
            <person name="Swart E.C."/>
            <person name="Gosai S."/>
            <person name="Prabakaran S."/>
            <person name="Witkowska E."/>
            <person name="Larue G.E."/>
            <person name="Fisher S."/>
            <person name="Freeman R.M."/>
            <person name="Gunawardena J."/>
            <person name="Chu W."/>
            <person name="Stover N.A."/>
            <person name="Gregory B.D."/>
            <person name="Nowacki M."/>
            <person name="Derisi J."/>
            <person name="Roy S.W."/>
            <person name="Marshall W.F."/>
            <person name="Sood P."/>
        </authorList>
    </citation>
    <scope>NUCLEOTIDE SEQUENCE [LARGE SCALE GENOMIC DNA]</scope>
    <source>
        <strain evidence="2">WM001</strain>
    </source>
</reference>
<gene>
    <name evidence="2" type="ORF">SteCoe_29015</name>
</gene>
<dbReference type="EMBL" id="MPUH01000894">
    <property type="protein sequence ID" value="OMJ72521.1"/>
    <property type="molecule type" value="Genomic_DNA"/>
</dbReference>
<organism evidence="2 3">
    <name type="scientific">Stentor coeruleus</name>
    <dbReference type="NCBI Taxonomy" id="5963"/>
    <lineage>
        <taxon>Eukaryota</taxon>
        <taxon>Sar</taxon>
        <taxon>Alveolata</taxon>
        <taxon>Ciliophora</taxon>
        <taxon>Postciliodesmatophora</taxon>
        <taxon>Heterotrichea</taxon>
        <taxon>Heterotrichida</taxon>
        <taxon>Stentoridae</taxon>
        <taxon>Stentor</taxon>
    </lineage>
</organism>
<feature type="compositionally biased region" description="Polar residues" evidence="1">
    <location>
        <begin position="49"/>
        <end position="59"/>
    </location>
</feature>
<name>A0A1R2B6Y2_9CILI</name>
<proteinExistence type="predicted"/>
<dbReference type="AlphaFoldDB" id="A0A1R2B6Y2"/>
<protein>
    <submittedName>
        <fullName evidence="2">Uncharacterized protein</fullName>
    </submittedName>
</protein>
<keyword evidence="3" id="KW-1185">Reference proteome</keyword>
<evidence type="ECO:0000313" key="2">
    <source>
        <dbReference type="EMBL" id="OMJ72521.1"/>
    </source>
</evidence>
<dbReference type="Proteomes" id="UP000187209">
    <property type="component" value="Unassembled WGS sequence"/>
</dbReference>
<sequence length="199" mass="23413">MDNEQLITEFNLPNFKFKRRTRTPEYLRNVCSRTGMIHLEKRLSEVNTPVHSENTTPKMNMTRPATAGQRVMHKVRHKRVYMEEMATMNFKHFDTPVELVAMAQFRKGLMKEIESHHFHMTPEHIEKVRCNSVQQDLLDLQKLKRKKQDNKIKRELISRSHLGNAIYMLRALPNSTRAVLAKSLNEILPPGSRFHQLSN</sequence>
<evidence type="ECO:0000256" key="1">
    <source>
        <dbReference type="SAM" id="MobiDB-lite"/>
    </source>
</evidence>
<feature type="region of interest" description="Disordered" evidence="1">
    <location>
        <begin position="49"/>
        <end position="69"/>
    </location>
</feature>
<evidence type="ECO:0000313" key="3">
    <source>
        <dbReference type="Proteomes" id="UP000187209"/>
    </source>
</evidence>
<comment type="caution">
    <text evidence="2">The sequence shown here is derived from an EMBL/GenBank/DDBJ whole genome shotgun (WGS) entry which is preliminary data.</text>
</comment>